<gene>
    <name evidence="1" type="ORF">FDY95_14055</name>
</gene>
<proteinExistence type="predicted"/>
<dbReference type="AlphaFoldDB" id="A0A5R8WPL9"/>
<dbReference type="Proteomes" id="UP000305517">
    <property type="component" value="Unassembled WGS sequence"/>
</dbReference>
<comment type="caution">
    <text evidence="1">The sequence shown here is derived from an EMBL/GenBank/DDBJ whole genome shotgun (WGS) entry which is preliminary data.</text>
</comment>
<organism evidence="1 2">
    <name type="scientific">Hymenobacter jeollabukensis</name>
    <dbReference type="NCBI Taxonomy" id="2025313"/>
    <lineage>
        <taxon>Bacteria</taxon>
        <taxon>Pseudomonadati</taxon>
        <taxon>Bacteroidota</taxon>
        <taxon>Cytophagia</taxon>
        <taxon>Cytophagales</taxon>
        <taxon>Hymenobacteraceae</taxon>
        <taxon>Hymenobacter</taxon>
    </lineage>
</organism>
<keyword evidence="2" id="KW-1185">Reference proteome</keyword>
<protein>
    <submittedName>
        <fullName evidence="1">Uncharacterized protein</fullName>
    </submittedName>
</protein>
<dbReference type="EMBL" id="VAJM01000006">
    <property type="protein sequence ID" value="TLM91682.1"/>
    <property type="molecule type" value="Genomic_DNA"/>
</dbReference>
<dbReference type="OrthoDB" id="822660at2"/>
<dbReference type="RefSeq" id="WP_138078538.1">
    <property type="nucleotide sequence ID" value="NZ_VAJM01000006.1"/>
</dbReference>
<evidence type="ECO:0000313" key="1">
    <source>
        <dbReference type="EMBL" id="TLM91682.1"/>
    </source>
</evidence>
<sequence length="175" mass="20604">MNPLLEHIINLEEDQKYQEAYEFYRVLYSANKLDYDIWKNFYIFLWLALEETPEFFQEKINLQSLLPTMLTEGKQNFSTLADFNFIAGYTVSILPYEFGEFSTMEDEATRMLLKAFELDPSNTIYRMVYLGNNSSKSEEYLKSTAEAGPIVLHKFAGAGMLNKYFRQVLFRLNKE</sequence>
<evidence type="ECO:0000313" key="2">
    <source>
        <dbReference type="Proteomes" id="UP000305517"/>
    </source>
</evidence>
<reference evidence="1 2" key="1">
    <citation type="submission" date="2019-05" db="EMBL/GenBank/DDBJ databases">
        <title>Hymenobacter edaphi sp. nov., isolated from abandoned arsenic-contaminated farmland soil.</title>
        <authorList>
            <person name="Nie L."/>
        </authorList>
    </citation>
    <scope>NUCLEOTIDE SEQUENCE [LARGE SCALE GENOMIC DNA]</scope>
    <source>
        <strain evidence="1 2">1-3-3-8</strain>
    </source>
</reference>
<name>A0A5R8WPL9_9BACT</name>
<accession>A0A5R8WPL9</accession>